<evidence type="ECO:0000256" key="3">
    <source>
        <dbReference type="ARBA" id="ARBA00012513"/>
    </source>
</evidence>
<proteinExistence type="inferred from homology"/>
<keyword evidence="8 21" id="KW-0732">Signal</keyword>
<evidence type="ECO:0000256" key="15">
    <source>
        <dbReference type="ARBA" id="ARBA00023170"/>
    </source>
</evidence>
<evidence type="ECO:0000256" key="18">
    <source>
        <dbReference type="ARBA" id="ARBA00048679"/>
    </source>
</evidence>
<gene>
    <name evidence="23" type="ORF">RGQ29_000936</name>
</gene>
<dbReference type="Pfam" id="PF00069">
    <property type="entry name" value="Pkinase"/>
    <property type="match status" value="1"/>
</dbReference>
<evidence type="ECO:0000313" key="23">
    <source>
        <dbReference type="EMBL" id="KAK4606897.1"/>
    </source>
</evidence>
<sequence length="918" mass="101078">MYLLKAWSYGLFIVAWLCCSSLLVGAQEIGTTHPDEVKALQAIKSRLIDPNGNLSNWDRGDPCTSKWTGIVCYNTTLDDGYLHVDQLLLLNMNLSGSLAPELGQLSNLTILDFMWNNISGSIPKEIGNITSLLLLLLNGNQLTGPLPEELGYLPNLDRIQIDQNHISGSLPKSFAFLDKTKHFHMNNNSISGQIPPELSRLPSLVHFLLDNNNLSGSLPPEFSELPNLLILQLDNNNFDGTTIPASYGNMSKLLKLSLRNCSLQGPIPDLSRIPQLGYIDLSSNQLNGTIPQNRLSANITTIDLSNNKLTGTIPTNFSGLPLLQKLSLANNSLNGSVPSTIWDSRTLNAKGNLTVELQNNNLSNITGSTVLPSNVTVWLQGNPLCNSNVNLQFCQPENDTQSSTNSTSVPIPTVCPPSYECSSTSTQSCICAAPLIVEYRLKSPGFTDFRPYIDDFEVYMTEGLDLLSNQLEFKNLWAWQEGPRLKITLKFFPENNATFNSSEVMRITSNFTSWKIPDSDIFGPYELLGLDLLDVDKPEVGNAPSSGISKRASKHALAGKVVGTIAGAVVILFVIVSLLILRLRVHMRKQHAVSKPRHQSRTTMKIDGVKDFTYEEMALATNNFNSSAQVGQGGYGKVYKGILADGTLVAIKRSQEGSLQGEREFLTEIELLSRLHHRNLVSLIGFCDEGGEQMLVYEFLSNGTLRDHLSVKFEEPLSFAMRLKIALGSSKGILYLHTEANPPIFHRDIKSSNILLDSKYTAKVADFGLSRLAPVPNIEGDLPAPVSTVVKGTPGYLDPEYFLTHKLTDKSDVYSLGVVFLELLTGMHPISHGKNIVREVSAAYQSGMIFSVIDGRMGSYPSECVVKFLTLALKCCEDETDARPSMAKVVQELENIWLLMPDSNIKTTEKIDSKKFDS</sequence>
<dbReference type="SMART" id="SM00220">
    <property type="entry name" value="S_TKc"/>
    <property type="match status" value="1"/>
</dbReference>
<protein>
    <recommendedName>
        <fullName evidence="3">non-specific serine/threonine protein kinase</fullName>
        <ecNumber evidence="3">2.7.11.1</ecNumber>
    </recommendedName>
</protein>
<feature type="signal peptide" evidence="21">
    <location>
        <begin position="1"/>
        <end position="26"/>
    </location>
</feature>
<dbReference type="CDD" id="cd14066">
    <property type="entry name" value="STKc_IRAK"/>
    <property type="match status" value="1"/>
</dbReference>
<dbReference type="InterPro" id="IPR017441">
    <property type="entry name" value="Protein_kinase_ATP_BS"/>
</dbReference>
<dbReference type="EMBL" id="JAXUIC010000001">
    <property type="protein sequence ID" value="KAK4606897.1"/>
    <property type="molecule type" value="Genomic_DNA"/>
</dbReference>
<evidence type="ECO:0000256" key="14">
    <source>
        <dbReference type="ARBA" id="ARBA00023136"/>
    </source>
</evidence>
<accession>A0AAN7JDH4</accession>
<dbReference type="Pfam" id="PF00560">
    <property type="entry name" value="LRR_1"/>
    <property type="match status" value="3"/>
</dbReference>
<dbReference type="AlphaFoldDB" id="A0AAN7JDH4"/>
<dbReference type="GO" id="GO:0004674">
    <property type="term" value="F:protein serine/threonine kinase activity"/>
    <property type="evidence" value="ECO:0007669"/>
    <property type="project" value="UniProtKB-KW"/>
</dbReference>
<evidence type="ECO:0000256" key="1">
    <source>
        <dbReference type="ARBA" id="ARBA00004479"/>
    </source>
</evidence>
<evidence type="ECO:0000256" key="8">
    <source>
        <dbReference type="ARBA" id="ARBA00022729"/>
    </source>
</evidence>
<keyword evidence="11" id="KW-0418">Kinase</keyword>
<feature type="binding site" evidence="19">
    <location>
        <position position="652"/>
    </location>
    <ligand>
        <name>ATP</name>
        <dbReference type="ChEBI" id="CHEBI:30616"/>
    </ligand>
</feature>
<keyword evidence="15" id="KW-0675">Receptor</keyword>
<evidence type="ECO:0000256" key="21">
    <source>
        <dbReference type="SAM" id="SignalP"/>
    </source>
</evidence>
<keyword evidence="13 20" id="KW-1133">Transmembrane helix</keyword>
<dbReference type="Gene3D" id="1.10.510.10">
    <property type="entry name" value="Transferase(Phosphotransferase) domain 1"/>
    <property type="match status" value="1"/>
</dbReference>
<dbReference type="InterPro" id="IPR011009">
    <property type="entry name" value="Kinase-like_dom_sf"/>
</dbReference>
<evidence type="ECO:0000256" key="13">
    <source>
        <dbReference type="ARBA" id="ARBA00022989"/>
    </source>
</evidence>
<evidence type="ECO:0000256" key="5">
    <source>
        <dbReference type="ARBA" id="ARBA00022614"/>
    </source>
</evidence>
<dbReference type="PROSITE" id="PS00108">
    <property type="entry name" value="PROTEIN_KINASE_ST"/>
    <property type="match status" value="1"/>
</dbReference>
<dbReference type="SUPFAM" id="SSF56112">
    <property type="entry name" value="Protein kinase-like (PK-like)"/>
    <property type="match status" value="1"/>
</dbReference>
<keyword evidence="4" id="KW-0723">Serine/threonine-protein kinase</keyword>
<evidence type="ECO:0000256" key="12">
    <source>
        <dbReference type="ARBA" id="ARBA00022840"/>
    </source>
</evidence>
<comment type="catalytic activity">
    <reaction evidence="17">
        <text>L-threonyl-[protein] + ATP = O-phospho-L-threonyl-[protein] + ADP + H(+)</text>
        <dbReference type="Rhea" id="RHEA:46608"/>
        <dbReference type="Rhea" id="RHEA-COMP:11060"/>
        <dbReference type="Rhea" id="RHEA-COMP:11605"/>
        <dbReference type="ChEBI" id="CHEBI:15378"/>
        <dbReference type="ChEBI" id="CHEBI:30013"/>
        <dbReference type="ChEBI" id="CHEBI:30616"/>
        <dbReference type="ChEBI" id="CHEBI:61977"/>
        <dbReference type="ChEBI" id="CHEBI:456216"/>
        <dbReference type="EC" id="2.7.11.1"/>
    </reaction>
</comment>
<dbReference type="InterPro" id="IPR003591">
    <property type="entry name" value="Leu-rich_rpt_typical-subtyp"/>
</dbReference>
<feature type="domain" description="Protein kinase" evidence="22">
    <location>
        <begin position="624"/>
        <end position="898"/>
    </location>
</feature>
<feature type="chain" id="PRO_5042905221" description="non-specific serine/threonine protein kinase" evidence="21">
    <location>
        <begin position="27"/>
        <end position="918"/>
    </location>
</feature>
<evidence type="ECO:0000313" key="24">
    <source>
        <dbReference type="Proteomes" id="UP001324115"/>
    </source>
</evidence>
<evidence type="ECO:0000256" key="16">
    <source>
        <dbReference type="ARBA" id="ARBA00023180"/>
    </source>
</evidence>
<name>A0AAN7JDH4_QUERU</name>
<dbReference type="PANTHER" id="PTHR45974">
    <property type="entry name" value="RECEPTOR-LIKE PROTEIN 55"/>
    <property type="match status" value="1"/>
</dbReference>
<dbReference type="FunFam" id="3.80.10.10:FF:000589">
    <property type="entry name" value="Probable LRR receptor-like serine/threonine-protein kinase At1g06840"/>
    <property type="match status" value="1"/>
</dbReference>
<dbReference type="SUPFAM" id="SSF52058">
    <property type="entry name" value="L domain-like"/>
    <property type="match status" value="1"/>
</dbReference>
<dbReference type="PROSITE" id="PS00107">
    <property type="entry name" value="PROTEIN_KINASE_ATP"/>
    <property type="match status" value="1"/>
</dbReference>
<keyword evidence="6" id="KW-0808">Transferase</keyword>
<keyword evidence="9" id="KW-0677">Repeat</keyword>
<keyword evidence="24" id="KW-1185">Reference proteome</keyword>
<dbReference type="Gene3D" id="3.30.200.20">
    <property type="entry name" value="Phosphorylase Kinase, domain 1"/>
    <property type="match status" value="1"/>
</dbReference>
<evidence type="ECO:0000256" key="19">
    <source>
        <dbReference type="PROSITE-ProRule" id="PRU10141"/>
    </source>
</evidence>
<dbReference type="GO" id="GO:0005524">
    <property type="term" value="F:ATP binding"/>
    <property type="evidence" value="ECO:0007669"/>
    <property type="project" value="UniProtKB-UniRule"/>
</dbReference>
<comment type="caution">
    <text evidence="23">The sequence shown here is derived from an EMBL/GenBank/DDBJ whole genome shotgun (WGS) entry which is preliminary data.</text>
</comment>
<dbReference type="SMART" id="SM00369">
    <property type="entry name" value="LRR_TYP"/>
    <property type="match status" value="5"/>
</dbReference>
<organism evidence="23 24">
    <name type="scientific">Quercus rubra</name>
    <name type="common">Northern red oak</name>
    <name type="synonym">Quercus borealis</name>
    <dbReference type="NCBI Taxonomy" id="3512"/>
    <lineage>
        <taxon>Eukaryota</taxon>
        <taxon>Viridiplantae</taxon>
        <taxon>Streptophyta</taxon>
        <taxon>Embryophyta</taxon>
        <taxon>Tracheophyta</taxon>
        <taxon>Spermatophyta</taxon>
        <taxon>Magnoliopsida</taxon>
        <taxon>eudicotyledons</taxon>
        <taxon>Gunneridae</taxon>
        <taxon>Pentapetalae</taxon>
        <taxon>rosids</taxon>
        <taxon>fabids</taxon>
        <taxon>Fagales</taxon>
        <taxon>Fagaceae</taxon>
        <taxon>Quercus</taxon>
    </lineage>
</organism>
<evidence type="ECO:0000256" key="2">
    <source>
        <dbReference type="ARBA" id="ARBA00008684"/>
    </source>
</evidence>
<dbReference type="Proteomes" id="UP001324115">
    <property type="component" value="Unassembled WGS sequence"/>
</dbReference>
<dbReference type="InterPro" id="IPR032675">
    <property type="entry name" value="LRR_dom_sf"/>
</dbReference>
<comment type="similarity">
    <text evidence="2">Belongs to the protein kinase superfamily. Ser/Thr protein kinase family.</text>
</comment>
<dbReference type="GO" id="GO:0016020">
    <property type="term" value="C:membrane"/>
    <property type="evidence" value="ECO:0007669"/>
    <property type="project" value="UniProtKB-SubCell"/>
</dbReference>
<dbReference type="PANTHER" id="PTHR45974:SF134">
    <property type="entry name" value="OS01G0960400 PROTEIN"/>
    <property type="match status" value="1"/>
</dbReference>
<dbReference type="FunFam" id="3.80.10.10:FF:000387">
    <property type="entry name" value="Probable LRR receptor-like serine/threonine-protein kinase At1g06840"/>
    <property type="match status" value="1"/>
</dbReference>
<dbReference type="PROSITE" id="PS50011">
    <property type="entry name" value="PROTEIN_KINASE_DOM"/>
    <property type="match status" value="1"/>
</dbReference>
<evidence type="ECO:0000256" key="4">
    <source>
        <dbReference type="ARBA" id="ARBA00022527"/>
    </source>
</evidence>
<evidence type="ECO:0000256" key="11">
    <source>
        <dbReference type="ARBA" id="ARBA00022777"/>
    </source>
</evidence>
<evidence type="ECO:0000256" key="17">
    <source>
        <dbReference type="ARBA" id="ARBA00047899"/>
    </source>
</evidence>
<dbReference type="Pfam" id="PF13855">
    <property type="entry name" value="LRR_8"/>
    <property type="match status" value="1"/>
</dbReference>
<dbReference type="EC" id="2.7.11.1" evidence="3"/>
<dbReference type="InterPro" id="IPR001611">
    <property type="entry name" value="Leu-rich_rpt"/>
</dbReference>
<dbReference type="InterPro" id="IPR013210">
    <property type="entry name" value="LRR_N_plant-typ"/>
</dbReference>
<keyword evidence="12 19" id="KW-0067">ATP-binding</keyword>
<dbReference type="Pfam" id="PF08263">
    <property type="entry name" value="LRRNT_2"/>
    <property type="match status" value="1"/>
</dbReference>
<dbReference type="InterPro" id="IPR008271">
    <property type="entry name" value="Ser/Thr_kinase_AS"/>
</dbReference>
<evidence type="ECO:0000256" key="10">
    <source>
        <dbReference type="ARBA" id="ARBA00022741"/>
    </source>
</evidence>
<feature type="transmembrane region" description="Helical" evidence="20">
    <location>
        <begin position="561"/>
        <end position="581"/>
    </location>
</feature>
<keyword evidence="5" id="KW-0433">Leucine-rich repeat</keyword>
<keyword evidence="14 20" id="KW-0472">Membrane</keyword>
<keyword evidence="7 20" id="KW-0812">Transmembrane</keyword>
<dbReference type="InterPro" id="IPR000719">
    <property type="entry name" value="Prot_kinase_dom"/>
</dbReference>
<keyword evidence="16" id="KW-0325">Glycoprotein</keyword>
<comment type="subcellular location">
    <subcellularLocation>
        <location evidence="1">Membrane</location>
        <topology evidence="1">Single-pass type I membrane protein</topology>
    </subcellularLocation>
</comment>
<evidence type="ECO:0000256" key="7">
    <source>
        <dbReference type="ARBA" id="ARBA00022692"/>
    </source>
</evidence>
<keyword evidence="10 19" id="KW-0547">Nucleotide-binding</keyword>
<dbReference type="FunFam" id="1.10.510.10:FF:000453">
    <property type="entry name" value="LRR receptor-like serine/threonine-protein kinase HSL2"/>
    <property type="match status" value="1"/>
</dbReference>
<comment type="catalytic activity">
    <reaction evidence="18">
        <text>L-seryl-[protein] + ATP = O-phospho-L-seryl-[protein] + ADP + H(+)</text>
        <dbReference type="Rhea" id="RHEA:17989"/>
        <dbReference type="Rhea" id="RHEA-COMP:9863"/>
        <dbReference type="Rhea" id="RHEA-COMP:11604"/>
        <dbReference type="ChEBI" id="CHEBI:15378"/>
        <dbReference type="ChEBI" id="CHEBI:29999"/>
        <dbReference type="ChEBI" id="CHEBI:30616"/>
        <dbReference type="ChEBI" id="CHEBI:83421"/>
        <dbReference type="ChEBI" id="CHEBI:456216"/>
        <dbReference type="EC" id="2.7.11.1"/>
    </reaction>
</comment>
<dbReference type="FunFam" id="3.30.200.20:FF:000328">
    <property type="entry name" value="Leucine-rich repeat protein kinase family protein"/>
    <property type="match status" value="1"/>
</dbReference>
<evidence type="ECO:0000256" key="20">
    <source>
        <dbReference type="SAM" id="Phobius"/>
    </source>
</evidence>
<evidence type="ECO:0000256" key="9">
    <source>
        <dbReference type="ARBA" id="ARBA00022737"/>
    </source>
</evidence>
<reference evidence="23 24" key="1">
    <citation type="journal article" date="2023" name="G3 (Bethesda)">
        <title>A haplotype-resolved chromosome-scale genome for Quercus rubra L. provides insights into the genetics of adaptive traits for red oak species.</title>
        <authorList>
            <person name="Kapoor B."/>
            <person name="Jenkins J."/>
            <person name="Schmutz J."/>
            <person name="Zhebentyayeva T."/>
            <person name="Kuelheim C."/>
            <person name="Coggeshall M."/>
            <person name="Heim C."/>
            <person name="Lasky J.R."/>
            <person name="Leites L."/>
            <person name="Islam-Faridi N."/>
            <person name="Romero-Severson J."/>
            <person name="DeLeo V.L."/>
            <person name="Lucas S.M."/>
            <person name="Lazic D."/>
            <person name="Gailing O."/>
            <person name="Carlson J."/>
            <person name="Staton M."/>
        </authorList>
    </citation>
    <scope>NUCLEOTIDE SEQUENCE [LARGE SCALE GENOMIC DNA]</scope>
    <source>
        <strain evidence="23">Pseudo-F2</strain>
    </source>
</reference>
<evidence type="ECO:0000259" key="22">
    <source>
        <dbReference type="PROSITE" id="PS50011"/>
    </source>
</evidence>
<evidence type="ECO:0000256" key="6">
    <source>
        <dbReference type="ARBA" id="ARBA00022679"/>
    </source>
</evidence>
<dbReference type="Gene3D" id="3.80.10.10">
    <property type="entry name" value="Ribonuclease Inhibitor"/>
    <property type="match status" value="2"/>
</dbReference>